<name>A0ABQ5EQL1_9ASTR</name>
<comment type="caution">
    <text evidence="1">The sequence shown here is derived from an EMBL/GenBank/DDBJ whole genome shotgun (WGS) entry which is preliminary data.</text>
</comment>
<proteinExistence type="predicted"/>
<sequence length="239" mass="27185">MVETGRLPQCLTFASSILTSSVLLYYPHSLRLVSFSMKMFLHGNASWELAPFFLTGNFGSGSPSLVNRPDHDMSSFLFQCTLSSLWQFICAHQPVSLLVVEINESSRVLIWSEWVPFSKAESGSFRLGNFDLLLVTFNSELKIFDSLLNNQASGEHSQCYCEVGNIIAQEICESVLNNKEKHVLDVIDTKTWKVAFLESVKIVIGSSYYNLFQIPIPMFPHYLDLSYCQNTFYRIYIIS</sequence>
<dbReference type="Proteomes" id="UP001151760">
    <property type="component" value="Unassembled WGS sequence"/>
</dbReference>
<reference evidence="1" key="2">
    <citation type="submission" date="2022-01" db="EMBL/GenBank/DDBJ databases">
        <authorList>
            <person name="Yamashiro T."/>
            <person name="Shiraishi A."/>
            <person name="Satake H."/>
            <person name="Nakayama K."/>
        </authorList>
    </citation>
    <scope>NUCLEOTIDE SEQUENCE</scope>
</reference>
<evidence type="ECO:0000313" key="2">
    <source>
        <dbReference type="Proteomes" id="UP001151760"/>
    </source>
</evidence>
<dbReference type="EMBL" id="BQNB010016559">
    <property type="protein sequence ID" value="GJT53129.1"/>
    <property type="molecule type" value="Genomic_DNA"/>
</dbReference>
<organism evidence="1 2">
    <name type="scientific">Tanacetum coccineum</name>
    <dbReference type="NCBI Taxonomy" id="301880"/>
    <lineage>
        <taxon>Eukaryota</taxon>
        <taxon>Viridiplantae</taxon>
        <taxon>Streptophyta</taxon>
        <taxon>Embryophyta</taxon>
        <taxon>Tracheophyta</taxon>
        <taxon>Spermatophyta</taxon>
        <taxon>Magnoliopsida</taxon>
        <taxon>eudicotyledons</taxon>
        <taxon>Gunneridae</taxon>
        <taxon>Pentapetalae</taxon>
        <taxon>asterids</taxon>
        <taxon>campanulids</taxon>
        <taxon>Asterales</taxon>
        <taxon>Asteraceae</taxon>
        <taxon>Asteroideae</taxon>
        <taxon>Anthemideae</taxon>
        <taxon>Anthemidinae</taxon>
        <taxon>Tanacetum</taxon>
    </lineage>
</organism>
<accession>A0ABQ5EQL1</accession>
<gene>
    <name evidence="1" type="ORF">Tco_0988183</name>
</gene>
<evidence type="ECO:0000313" key="1">
    <source>
        <dbReference type="EMBL" id="GJT53129.1"/>
    </source>
</evidence>
<keyword evidence="2" id="KW-1185">Reference proteome</keyword>
<reference evidence="1" key="1">
    <citation type="journal article" date="2022" name="Int. J. Mol. Sci.">
        <title>Draft Genome of Tanacetum Coccineum: Genomic Comparison of Closely Related Tanacetum-Family Plants.</title>
        <authorList>
            <person name="Yamashiro T."/>
            <person name="Shiraishi A."/>
            <person name="Nakayama K."/>
            <person name="Satake H."/>
        </authorList>
    </citation>
    <scope>NUCLEOTIDE SEQUENCE</scope>
</reference>
<protein>
    <submittedName>
        <fullName evidence="1">Uncharacterized protein</fullName>
    </submittedName>
</protein>